<proteinExistence type="predicted"/>
<evidence type="ECO:0000313" key="4">
    <source>
        <dbReference type="Proteomes" id="UP000192359"/>
    </source>
</evidence>
<dbReference type="InterPro" id="IPR035940">
    <property type="entry name" value="CAP_sf"/>
</dbReference>
<accession>A0A1Y1RRP6</accession>
<evidence type="ECO:0000256" key="1">
    <source>
        <dbReference type="SAM" id="SignalP"/>
    </source>
</evidence>
<dbReference type="OrthoDB" id="4853485at2"/>
<dbReference type="InterPro" id="IPR014044">
    <property type="entry name" value="CAP_dom"/>
</dbReference>
<comment type="caution">
    <text evidence="3">The sequence shown here is derived from an EMBL/GenBank/DDBJ whole genome shotgun (WGS) entry which is preliminary data.</text>
</comment>
<dbReference type="Gene3D" id="3.40.33.10">
    <property type="entry name" value="CAP"/>
    <property type="match status" value="1"/>
</dbReference>
<reference evidence="3 4" key="1">
    <citation type="submission" date="2016-05" db="EMBL/GenBank/DDBJ databases">
        <title>Draft genome sequence of a porcine commensal Rothia nasimurium.</title>
        <authorList>
            <person name="Gaiser R.A."/>
            <person name="Van Baarlen P."/>
            <person name="Wells J.M."/>
        </authorList>
    </citation>
    <scope>NUCLEOTIDE SEQUENCE [LARGE SCALE GENOMIC DNA]</scope>
    <source>
        <strain evidence="3 4">PT-32</strain>
    </source>
</reference>
<dbReference type="Proteomes" id="UP000192359">
    <property type="component" value="Unassembled WGS sequence"/>
</dbReference>
<feature type="chain" id="PRO_5012237321" description="SCP domain-containing protein" evidence="1">
    <location>
        <begin position="38"/>
        <end position="374"/>
    </location>
</feature>
<feature type="domain" description="SCP" evidence="2">
    <location>
        <begin position="58"/>
        <end position="157"/>
    </location>
</feature>
<name>A0A1Y1RRP6_9MICC</name>
<dbReference type="Pfam" id="PF00188">
    <property type="entry name" value="CAP"/>
    <property type="match status" value="1"/>
</dbReference>
<evidence type="ECO:0000259" key="2">
    <source>
        <dbReference type="Pfam" id="PF00188"/>
    </source>
</evidence>
<evidence type="ECO:0000313" key="3">
    <source>
        <dbReference type="EMBL" id="ORC22806.1"/>
    </source>
</evidence>
<dbReference type="AlphaFoldDB" id="A0A1Y1RRP6"/>
<organism evidence="3 4">
    <name type="scientific">Rothia nasimurium</name>
    <dbReference type="NCBI Taxonomy" id="85336"/>
    <lineage>
        <taxon>Bacteria</taxon>
        <taxon>Bacillati</taxon>
        <taxon>Actinomycetota</taxon>
        <taxon>Actinomycetes</taxon>
        <taxon>Micrococcales</taxon>
        <taxon>Micrococcaceae</taxon>
        <taxon>Rothia</taxon>
    </lineage>
</organism>
<dbReference type="CDD" id="cd05379">
    <property type="entry name" value="CAP_bacterial"/>
    <property type="match status" value="1"/>
</dbReference>
<keyword evidence="1" id="KW-0732">Signal</keyword>
<sequence length="374" mass="39970">MKNLTRPTGTVKATRRQVTALALSSLALGTAATVATAASSDIRTVSAAQRAADQQTLLNLINTYRAQNGLGAVKHSATVASVMESEAIRQFKAGAFSHGTEFIYNSKVQGYSFVREIIALSYNDDLGQLMNFWKGSAPHRAAVLAPEANVIGIGLCYGHGASLPWRVLGNVGIYRYEAGKGPNDYVSTISSSVTVQAAGQVSTAYPLNGAIGNYFRATGGVSVYGQPTGSEFASVNGGVIQNFSNARSIYWTPAYGAHTVYWKGAIGARYARQNYEKGSWGYPMNSEYEFWGSVRQDFVKDGSITSVYWTPATGGAYAVNESGSISARWYALGGPSKLGFPVTDETRWADGVVRVTFSGGTTINWSESRGVWVS</sequence>
<dbReference type="SUPFAM" id="SSF55797">
    <property type="entry name" value="PR-1-like"/>
    <property type="match status" value="1"/>
</dbReference>
<protein>
    <recommendedName>
        <fullName evidence="2">SCP domain-containing protein</fullName>
    </recommendedName>
</protein>
<feature type="signal peptide" evidence="1">
    <location>
        <begin position="1"/>
        <end position="37"/>
    </location>
</feature>
<keyword evidence="4" id="KW-1185">Reference proteome</keyword>
<dbReference type="InterPro" id="IPR013207">
    <property type="entry name" value="LGFP"/>
</dbReference>
<dbReference type="Pfam" id="PF08310">
    <property type="entry name" value="LGFP"/>
    <property type="match status" value="3"/>
</dbReference>
<gene>
    <name evidence="3" type="ORF">A7979_10550</name>
</gene>
<dbReference type="EMBL" id="LXWF01000007">
    <property type="protein sequence ID" value="ORC22806.1"/>
    <property type="molecule type" value="Genomic_DNA"/>
</dbReference>
<dbReference type="RefSeq" id="WP_083090907.1">
    <property type="nucleotide sequence ID" value="NZ_LXWF01000007.1"/>
</dbReference>